<comment type="caution">
    <text evidence="12">The sequence shown here is derived from an EMBL/GenBank/DDBJ whole genome shotgun (WGS) entry which is preliminary data.</text>
</comment>
<feature type="transmembrane region" description="Helical" evidence="9">
    <location>
        <begin position="175"/>
        <end position="195"/>
    </location>
</feature>
<dbReference type="PANTHER" id="PTHR45453">
    <property type="entry name" value="PHOSPHATE REGULON SENSOR PROTEIN PHOR"/>
    <property type="match status" value="1"/>
</dbReference>
<evidence type="ECO:0000256" key="2">
    <source>
        <dbReference type="ARBA" id="ARBA00004370"/>
    </source>
</evidence>
<proteinExistence type="predicted"/>
<evidence type="ECO:0000256" key="1">
    <source>
        <dbReference type="ARBA" id="ARBA00000085"/>
    </source>
</evidence>
<comment type="subcellular location">
    <subcellularLocation>
        <location evidence="2">Membrane</location>
    </subcellularLocation>
</comment>
<reference evidence="12 13" key="2">
    <citation type="submission" date="2020-03" db="EMBL/GenBank/DDBJ databases">
        <title>Investigating the evolutionary divergence of the Butyrivibrio group.</title>
        <authorList>
            <person name="Skvortsov T."/>
            <person name="Santos F.G."/>
            <person name="Ting K.S."/>
            <person name="Creevey C.J."/>
        </authorList>
    </citation>
    <scope>NUCLEOTIDE SEQUENCE [LARGE SCALE GENOMIC DNA]</scope>
    <source>
        <strain evidence="12 13">MZ8</strain>
    </source>
</reference>
<dbReference type="InterPro" id="IPR003594">
    <property type="entry name" value="HATPase_dom"/>
</dbReference>
<dbReference type="InterPro" id="IPR003660">
    <property type="entry name" value="HAMP_dom"/>
</dbReference>
<dbReference type="PROSITE" id="PS50109">
    <property type="entry name" value="HIS_KIN"/>
    <property type="match status" value="1"/>
</dbReference>
<dbReference type="Proteomes" id="UP000473091">
    <property type="component" value="Unassembled WGS sequence"/>
</dbReference>
<feature type="coiled-coil region" evidence="8">
    <location>
        <begin position="230"/>
        <end position="268"/>
    </location>
</feature>
<dbReference type="SUPFAM" id="SSF55874">
    <property type="entry name" value="ATPase domain of HSP90 chaperone/DNA topoisomerase II/histidine kinase"/>
    <property type="match status" value="1"/>
</dbReference>
<dbReference type="PROSITE" id="PS50885">
    <property type="entry name" value="HAMP"/>
    <property type="match status" value="1"/>
</dbReference>
<reference evidence="12 13" key="1">
    <citation type="submission" date="2019-09" db="EMBL/GenBank/DDBJ databases">
        <authorList>
            <person name="Pidcock S.E."/>
            <person name="Huws S.A."/>
        </authorList>
    </citation>
    <scope>NUCLEOTIDE SEQUENCE [LARGE SCALE GENOMIC DNA]</scope>
    <source>
        <strain evidence="12 13">MZ8</strain>
    </source>
</reference>
<dbReference type="EC" id="2.7.13.3" evidence="3"/>
<dbReference type="AlphaFoldDB" id="A0A6M0LFA2"/>
<dbReference type="Gene3D" id="1.10.287.130">
    <property type="match status" value="1"/>
</dbReference>
<feature type="transmembrane region" description="Helical" evidence="9">
    <location>
        <begin position="14"/>
        <end position="37"/>
    </location>
</feature>
<keyword evidence="7" id="KW-0902">Two-component regulatory system</keyword>
<dbReference type="SUPFAM" id="SSF158472">
    <property type="entry name" value="HAMP domain-like"/>
    <property type="match status" value="1"/>
</dbReference>
<dbReference type="GO" id="GO:0005886">
    <property type="term" value="C:plasma membrane"/>
    <property type="evidence" value="ECO:0007669"/>
    <property type="project" value="TreeGrafter"/>
</dbReference>
<evidence type="ECO:0000256" key="5">
    <source>
        <dbReference type="ARBA" id="ARBA00022679"/>
    </source>
</evidence>
<keyword evidence="8" id="KW-0175">Coiled coil</keyword>
<dbReference type="GO" id="GO:0004721">
    <property type="term" value="F:phosphoprotein phosphatase activity"/>
    <property type="evidence" value="ECO:0007669"/>
    <property type="project" value="TreeGrafter"/>
</dbReference>
<keyword evidence="4" id="KW-0597">Phosphoprotein</keyword>
<gene>
    <name evidence="12" type="ORF">F0Q01_05010</name>
</gene>
<dbReference type="SMART" id="SM00387">
    <property type="entry name" value="HATPase_c"/>
    <property type="match status" value="1"/>
</dbReference>
<organism evidence="12 13">
    <name type="scientific">Pseudobutyrivibrio xylanivorans</name>
    <dbReference type="NCBI Taxonomy" id="185007"/>
    <lineage>
        <taxon>Bacteria</taxon>
        <taxon>Bacillati</taxon>
        <taxon>Bacillota</taxon>
        <taxon>Clostridia</taxon>
        <taxon>Lachnospirales</taxon>
        <taxon>Lachnospiraceae</taxon>
        <taxon>Pseudobutyrivibrio</taxon>
    </lineage>
</organism>
<dbReference type="CDD" id="cd00082">
    <property type="entry name" value="HisKA"/>
    <property type="match status" value="1"/>
</dbReference>
<dbReference type="InterPro" id="IPR003661">
    <property type="entry name" value="HisK_dim/P_dom"/>
</dbReference>
<dbReference type="InterPro" id="IPR050351">
    <property type="entry name" value="BphY/WalK/GraS-like"/>
</dbReference>
<dbReference type="EMBL" id="VTVE01000001">
    <property type="protein sequence ID" value="NEX01244.1"/>
    <property type="molecule type" value="Genomic_DNA"/>
</dbReference>
<dbReference type="GO" id="GO:0016036">
    <property type="term" value="P:cellular response to phosphate starvation"/>
    <property type="evidence" value="ECO:0007669"/>
    <property type="project" value="TreeGrafter"/>
</dbReference>
<dbReference type="SMART" id="SM00388">
    <property type="entry name" value="HisKA"/>
    <property type="match status" value="1"/>
</dbReference>
<dbReference type="Gene3D" id="3.30.565.10">
    <property type="entry name" value="Histidine kinase-like ATPase, C-terminal domain"/>
    <property type="match status" value="1"/>
</dbReference>
<dbReference type="FunFam" id="1.10.287.130:FF:000001">
    <property type="entry name" value="Two-component sensor histidine kinase"/>
    <property type="match status" value="1"/>
</dbReference>
<keyword evidence="5" id="KW-0808">Transferase</keyword>
<evidence type="ECO:0000256" key="3">
    <source>
        <dbReference type="ARBA" id="ARBA00012438"/>
    </source>
</evidence>
<keyword evidence="9" id="KW-1133">Transmembrane helix</keyword>
<accession>A0A6M0LFA2</accession>
<comment type="catalytic activity">
    <reaction evidence="1">
        <text>ATP + protein L-histidine = ADP + protein N-phospho-L-histidine.</text>
        <dbReference type="EC" id="2.7.13.3"/>
    </reaction>
</comment>
<feature type="domain" description="Histidine kinase" evidence="10">
    <location>
        <begin position="278"/>
        <end position="495"/>
    </location>
</feature>
<dbReference type="SUPFAM" id="SSF47384">
    <property type="entry name" value="Homodimeric domain of signal transducing histidine kinase"/>
    <property type="match status" value="1"/>
</dbReference>
<evidence type="ECO:0000256" key="8">
    <source>
        <dbReference type="SAM" id="Coils"/>
    </source>
</evidence>
<evidence type="ECO:0000313" key="13">
    <source>
        <dbReference type="Proteomes" id="UP000473091"/>
    </source>
</evidence>
<protein>
    <recommendedName>
        <fullName evidence="3">histidine kinase</fullName>
        <ecNumber evidence="3">2.7.13.3</ecNumber>
    </recommendedName>
</protein>
<keyword evidence="9" id="KW-0812">Transmembrane</keyword>
<evidence type="ECO:0000313" key="12">
    <source>
        <dbReference type="EMBL" id="NEX01244.1"/>
    </source>
</evidence>
<evidence type="ECO:0000256" key="7">
    <source>
        <dbReference type="ARBA" id="ARBA00023012"/>
    </source>
</evidence>
<dbReference type="PANTHER" id="PTHR45453:SF1">
    <property type="entry name" value="PHOSPHATE REGULON SENSOR PROTEIN PHOR"/>
    <property type="match status" value="1"/>
</dbReference>
<feature type="domain" description="HAMP" evidence="11">
    <location>
        <begin position="196"/>
        <end position="249"/>
    </location>
</feature>
<name>A0A6M0LFA2_PSEXY</name>
<evidence type="ECO:0000259" key="11">
    <source>
        <dbReference type="PROSITE" id="PS50885"/>
    </source>
</evidence>
<evidence type="ECO:0000256" key="6">
    <source>
        <dbReference type="ARBA" id="ARBA00022777"/>
    </source>
</evidence>
<keyword evidence="6" id="KW-0418">Kinase</keyword>
<dbReference type="InterPro" id="IPR036097">
    <property type="entry name" value="HisK_dim/P_sf"/>
</dbReference>
<evidence type="ECO:0000256" key="4">
    <source>
        <dbReference type="ARBA" id="ARBA00022553"/>
    </source>
</evidence>
<dbReference type="GO" id="GO:0000155">
    <property type="term" value="F:phosphorelay sensor kinase activity"/>
    <property type="evidence" value="ECO:0007669"/>
    <property type="project" value="InterPro"/>
</dbReference>
<sequence>MKSMQRSNKINRQIVGLIATIFLGTLVLISLLTAYFLGDYYLRQKKKDMRSVFNELKVMQEDGNLYEEDNQMPLTALFDRYSVYVIILGPDGESLVKSNSDPEVLSQQLSFSMYSKDDSVKILQTTDEYQIFTCKFPGADDRYLVFRGCLPDGSIVFMRTSYAGISRTLHITNRFFLFMVVVALGISTVISHYVIKSFSKPLYGIIDITKRISNFDFQARYYPQRVYNELDDLGEHINEMSTTLKRAIEQLRDANESLKHDLEVREETENMRKEFVSNVSHELKTPIALIQGYAEGLQEGIMEDENSRQIYLDIIIDEANKMNRLVREMLILNQLEAGQMNIDYVDFNLTEMIDSVVDSNKINFEAQNITYSFINKEECYVHADEFLVEQVITNFISNAIHYVLNENVINVKYEFVKKGKVRISVFNSGNNISKKDIKHIWEKFYKADKARSREYGGSGIGLSVVKATMDLLHEKYGVDNLENGVEFWFELSLAKDTKTTKNS</sequence>
<dbReference type="InterPro" id="IPR005467">
    <property type="entry name" value="His_kinase_dom"/>
</dbReference>
<keyword evidence="9" id="KW-0472">Membrane</keyword>
<dbReference type="InterPro" id="IPR036890">
    <property type="entry name" value="HATPase_C_sf"/>
</dbReference>
<evidence type="ECO:0000256" key="9">
    <source>
        <dbReference type="SAM" id="Phobius"/>
    </source>
</evidence>
<dbReference type="Pfam" id="PF02518">
    <property type="entry name" value="HATPase_c"/>
    <property type="match status" value="1"/>
</dbReference>
<dbReference type="Gene3D" id="6.10.340.10">
    <property type="match status" value="1"/>
</dbReference>
<evidence type="ECO:0000259" key="10">
    <source>
        <dbReference type="PROSITE" id="PS50109"/>
    </source>
</evidence>
<dbReference type="Pfam" id="PF00512">
    <property type="entry name" value="HisKA"/>
    <property type="match status" value="1"/>
</dbReference>